<dbReference type="InterPro" id="IPR019560">
    <property type="entry name" value="Mitochondrial_18_kDa_protein"/>
</dbReference>
<evidence type="ECO:0000256" key="2">
    <source>
        <dbReference type="ARBA" id="ARBA00017835"/>
    </source>
</evidence>
<keyword evidence="4" id="KW-1185">Reference proteome</keyword>
<dbReference type="GO" id="GO:0000266">
    <property type="term" value="P:mitochondrial fission"/>
    <property type="evidence" value="ECO:0007669"/>
    <property type="project" value="TreeGrafter"/>
</dbReference>
<evidence type="ECO:0000313" key="4">
    <source>
        <dbReference type="Proteomes" id="UP000887569"/>
    </source>
</evidence>
<dbReference type="GO" id="GO:0005739">
    <property type="term" value="C:mitochondrion"/>
    <property type="evidence" value="ECO:0007669"/>
    <property type="project" value="TreeGrafter"/>
</dbReference>
<dbReference type="Proteomes" id="UP000887569">
    <property type="component" value="Unplaced"/>
</dbReference>
<dbReference type="AlphaFoldDB" id="A0A915BZF5"/>
<dbReference type="Pfam" id="PF10558">
    <property type="entry name" value="MTP18"/>
    <property type="match status" value="1"/>
</dbReference>
<sequence length="189" mass="20649">KMSEGNSHDIGDEIPASLQQHIDIYRDTPIRLLGYANEVGESFRALVSVNLVRLSYVVAFGYVCADTLDKSRKSFRVRYLNNDERRKGVGLTAVDTLLWQSLASVIVPGITINRLCAITAKVLSVTTRLPGPVRKWTTTAIGLGAIPFIVKPIDTAVEIGMDASIRKCYPKIALKSTEVSNSLVDSING</sequence>
<protein>
    <recommendedName>
        <fullName evidence="2">Mitochondrial fission process protein 1</fullName>
    </recommendedName>
    <alternativeName>
        <fullName evidence="3">Mitochondrial 18 kDa protein</fullName>
    </alternativeName>
</protein>
<comment type="similarity">
    <text evidence="1">Belongs to the MTFP1 family.</text>
</comment>
<evidence type="ECO:0000256" key="1">
    <source>
        <dbReference type="ARBA" id="ARBA00009224"/>
    </source>
</evidence>
<dbReference type="PANTHER" id="PTHR11001">
    <property type="entry name" value="MITOCHONDRIAL FISSION PROCESS PROTEIN 1"/>
    <property type="match status" value="1"/>
</dbReference>
<evidence type="ECO:0000313" key="5">
    <source>
        <dbReference type="WBParaSite" id="PgR068_g031_t01"/>
    </source>
</evidence>
<reference evidence="5" key="1">
    <citation type="submission" date="2022-11" db="UniProtKB">
        <authorList>
            <consortium name="WormBaseParasite"/>
        </authorList>
    </citation>
    <scope>IDENTIFICATION</scope>
</reference>
<evidence type="ECO:0000256" key="3">
    <source>
        <dbReference type="ARBA" id="ARBA00029631"/>
    </source>
</evidence>
<name>A0A915BZF5_PARUN</name>
<accession>A0A915BZF5</accession>
<dbReference type="WBParaSite" id="PgR068_g031_t01">
    <property type="protein sequence ID" value="PgR068_g031_t01"/>
    <property type="gene ID" value="PgR068_g031"/>
</dbReference>
<dbReference type="PANTHER" id="PTHR11001:SF2">
    <property type="entry name" value="MITOCHONDRIAL FISSION PROCESS PROTEIN 1"/>
    <property type="match status" value="1"/>
</dbReference>
<proteinExistence type="inferred from homology"/>
<organism evidence="4 5">
    <name type="scientific">Parascaris univalens</name>
    <name type="common">Nematode worm</name>
    <dbReference type="NCBI Taxonomy" id="6257"/>
    <lineage>
        <taxon>Eukaryota</taxon>
        <taxon>Metazoa</taxon>
        <taxon>Ecdysozoa</taxon>
        <taxon>Nematoda</taxon>
        <taxon>Chromadorea</taxon>
        <taxon>Rhabditida</taxon>
        <taxon>Spirurina</taxon>
        <taxon>Ascaridomorpha</taxon>
        <taxon>Ascaridoidea</taxon>
        <taxon>Ascarididae</taxon>
        <taxon>Parascaris</taxon>
    </lineage>
</organism>